<dbReference type="RefSeq" id="WP_070610056.1">
    <property type="nucleotide sequence ID" value="NZ_CAUPDI010000013.1"/>
</dbReference>
<feature type="transmembrane region" description="Helical" evidence="1">
    <location>
        <begin position="93"/>
        <end position="112"/>
    </location>
</feature>
<reference evidence="2" key="1">
    <citation type="submission" date="2023-05" db="EMBL/GenBank/DDBJ databases">
        <title>Cataloging the Phylogenetic Diversity of Human Bladder Bacteria.</title>
        <authorList>
            <person name="Du J."/>
        </authorList>
    </citation>
    <scope>NUCLEOTIDE SEQUENCE</scope>
    <source>
        <strain evidence="2">UMB1231</strain>
    </source>
</reference>
<dbReference type="Pfam" id="PF14808">
    <property type="entry name" value="TMEM164"/>
    <property type="match status" value="1"/>
</dbReference>
<keyword evidence="1" id="KW-1133">Transmembrane helix</keyword>
<gene>
    <name evidence="2" type="ORF">QP433_05975</name>
</gene>
<feature type="transmembrane region" description="Helical" evidence="1">
    <location>
        <begin position="124"/>
        <end position="142"/>
    </location>
</feature>
<sequence>MNLAYFFRIIEDNHPSQVPLVVVLLFIVVCYLLARVDYLVKLYALFALFLQCMILFWYQGSGRLLADGLPLYHCRLIIWILGVGLLLGQHNKFMSWISLMGLPFSVGALLIRDMDPYLFPHVTFVYYFLGHGMILILSLIYLRNDYCSPSYKEISAYTLLLHTFIQGINIFLQTDYAYLRQLPFISEATFTHSSFLIVSLVVLTVSWIMKFLQDRIHLRQTSTEALLS</sequence>
<feature type="transmembrane region" description="Helical" evidence="1">
    <location>
        <begin position="154"/>
        <end position="172"/>
    </location>
</feature>
<feature type="transmembrane region" description="Helical" evidence="1">
    <location>
        <begin position="40"/>
        <end position="58"/>
    </location>
</feature>
<dbReference type="Proteomes" id="UP001229251">
    <property type="component" value="Unassembled WGS sequence"/>
</dbReference>
<evidence type="ECO:0000313" key="3">
    <source>
        <dbReference type="Proteomes" id="UP001229251"/>
    </source>
</evidence>
<protein>
    <submittedName>
        <fullName evidence="2">YwaF family protein</fullName>
    </submittedName>
</protein>
<organism evidence="2 3">
    <name type="scientific">Facklamia hominis</name>
    <dbReference type="NCBI Taxonomy" id="178214"/>
    <lineage>
        <taxon>Bacteria</taxon>
        <taxon>Bacillati</taxon>
        <taxon>Bacillota</taxon>
        <taxon>Bacilli</taxon>
        <taxon>Lactobacillales</taxon>
        <taxon>Aerococcaceae</taxon>
        <taxon>Facklamia</taxon>
    </lineage>
</organism>
<proteinExistence type="predicted"/>
<name>A0AAJ1Q4I4_9LACT</name>
<dbReference type="EMBL" id="JASOOE010000010">
    <property type="protein sequence ID" value="MDK7187523.1"/>
    <property type="molecule type" value="Genomic_DNA"/>
</dbReference>
<keyword evidence="1" id="KW-0472">Membrane</keyword>
<evidence type="ECO:0000256" key="1">
    <source>
        <dbReference type="SAM" id="Phobius"/>
    </source>
</evidence>
<evidence type="ECO:0000313" key="2">
    <source>
        <dbReference type="EMBL" id="MDK7187523.1"/>
    </source>
</evidence>
<comment type="caution">
    <text evidence="2">The sequence shown here is derived from an EMBL/GenBank/DDBJ whole genome shotgun (WGS) entry which is preliminary data.</text>
</comment>
<feature type="transmembrane region" description="Helical" evidence="1">
    <location>
        <begin position="16"/>
        <end position="33"/>
    </location>
</feature>
<keyword evidence="1" id="KW-0812">Transmembrane</keyword>
<feature type="transmembrane region" description="Helical" evidence="1">
    <location>
        <begin position="192"/>
        <end position="212"/>
    </location>
</feature>
<dbReference type="AlphaFoldDB" id="A0AAJ1Q4I4"/>
<accession>A0AAJ1Q4I4</accession>
<feature type="transmembrane region" description="Helical" evidence="1">
    <location>
        <begin position="70"/>
        <end position="88"/>
    </location>
</feature>